<dbReference type="Gene3D" id="3.10.129.10">
    <property type="entry name" value="Hotdog Thioesterase"/>
    <property type="match status" value="1"/>
</dbReference>
<dbReference type="CDD" id="cd00586">
    <property type="entry name" value="4HBT"/>
    <property type="match status" value="1"/>
</dbReference>
<dbReference type="InterPro" id="IPR050563">
    <property type="entry name" value="4-hydroxybenzoyl-CoA_TE"/>
</dbReference>
<dbReference type="GO" id="GO:0047617">
    <property type="term" value="F:fatty acyl-CoA hydrolase activity"/>
    <property type="evidence" value="ECO:0007669"/>
    <property type="project" value="TreeGrafter"/>
</dbReference>
<accession>A0A3B0S5R1</accession>
<proteinExistence type="predicted"/>
<dbReference type="InterPro" id="IPR029069">
    <property type="entry name" value="HotDog_dom_sf"/>
</dbReference>
<reference evidence="2" key="1">
    <citation type="submission" date="2018-06" db="EMBL/GenBank/DDBJ databases">
        <authorList>
            <person name="Zhirakovskaya E."/>
        </authorList>
    </citation>
    <scope>NUCLEOTIDE SEQUENCE</scope>
</reference>
<evidence type="ECO:0000256" key="1">
    <source>
        <dbReference type="ARBA" id="ARBA00022801"/>
    </source>
</evidence>
<dbReference type="PANTHER" id="PTHR31793:SF37">
    <property type="entry name" value="ACYL-COA THIOESTER HYDROLASE YBGC"/>
    <property type="match status" value="1"/>
</dbReference>
<protein>
    <submittedName>
        <fullName evidence="2">Uncharacterized protein</fullName>
    </submittedName>
</protein>
<evidence type="ECO:0000313" key="2">
    <source>
        <dbReference type="EMBL" id="VAW01705.1"/>
    </source>
</evidence>
<keyword evidence="1" id="KW-0378">Hydrolase</keyword>
<dbReference type="Pfam" id="PF13279">
    <property type="entry name" value="4HBT_2"/>
    <property type="match status" value="1"/>
</dbReference>
<dbReference type="PANTHER" id="PTHR31793">
    <property type="entry name" value="4-HYDROXYBENZOYL-COA THIOESTERASE FAMILY MEMBER"/>
    <property type="match status" value="1"/>
</dbReference>
<name>A0A3B0S5R1_9ZZZZ</name>
<sequence length="153" mass="17248">MSNTSGWDLPSPFIHRVQAKAEHIDAFGHVNNAVYNTWLDESAWAHWDSFGLDPALLSAAKRGMAVIRSESDYLQAAYVGDELDVAVWITASDGRLRAERRYQIRRVDNGVSIFRAKWKLICINLDNGRPARMSKELAHHYQVLPAIAEALSE</sequence>
<gene>
    <name evidence="2" type="ORF">MNBD_ALPHA06-2116</name>
</gene>
<dbReference type="AlphaFoldDB" id="A0A3B0S5R1"/>
<dbReference type="EMBL" id="UOEE01000326">
    <property type="protein sequence ID" value="VAW01705.1"/>
    <property type="molecule type" value="Genomic_DNA"/>
</dbReference>
<organism evidence="2">
    <name type="scientific">hydrothermal vent metagenome</name>
    <dbReference type="NCBI Taxonomy" id="652676"/>
    <lineage>
        <taxon>unclassified sequences</taxon>
        <taxon>metagenomes</taxon>
        <taxon>ecological metagenomes</taxon>
    </lineage>
</organism>
<dbReference type="SUPFAM" id="SSF54637">
    <property type="entry name" value="Thioesterase/thiol ester dehydrase-isomerase"/>
    <property type="match status" value="1"/>
</dbReference>